<dbReference type="HOGENOM" id="CLU_058336_0_4_6"/>
<dbReference type="Proteomes" id="UP000005555">
    <property type="component" value="Unassembled WGS sequence"/>
</dbReference>
<keyword evidence="2" id="KW-0378">Hydrolase</keyword>
<keyword evidence="4" id="KW-1185">Reference proteome</keyword>
<dbReference type="PANTHER" id="PTHR43393:SF3">
    <property type="entry name" value="LYSINE DECARBOXYLASE-LIKE PROTEIN"/>
    <property type="match status" value="1"/>
</dbReference>
<reference evidence="3 4" key="1">
    <citation type="submission" date="2006-03" db="EMBL/GenBank/DDBJ databases">
        <authorList>
            <person name="Giovannoni S.J."/>
            <person name="Cho J.-C."/>
            <person name="Ferriera S."/>
            <person name="Johnson J."/>
            <person name="Kravitz S."/>
            <person name="Halpern A."/>
            <person name="Remington K."/>
            <person name="Beeson K."/>
            <person name="Tran B."/>
            <person name="Rogers Y.-H."/>
            <person name="Friedman R."/>
            <person name="Venter J.C."/>
        </authorList>
    </citation>
    <scope>NUCLEOTIDE SEQUENCE [LARGE SCALE GENOMIC DNA]</scope>
    <source>
        <strain evidence="3 4">HTCC2207</strain>
    </source>
</reference>
<dbReference type="GO" id="GO:0005829">
    <property type="term" value="C:cytosol"/>
    <property type="evidence" value="ECO:0007669"/>
    <property type="project" value="TreeGrafter"/>
</dbReference>
<evidence type="ECO:0000313" key="4">
    <source>
        <dbReference type="Proteomes" id="UP000005555"/>
    </source>
</evidence>
<comment type="catalytic activity">
    <reaction evidence="1">
        <text>AMP + H2O = D-ribose 5-phosphate + adenine</text>
        <dbReference type="Rhea" id="RHEA:20129"/>
        <dbReference type="ChEBI" id="CHEBI:15377"/>
        <dbReference type="ChEBI" id="CHEBI:16708"/>
        <dbReference type="ChEBI" id="CHEBI:78346"/>
        <dbReference type="ChEBI" id="CHEBI:456215"/>
        <dbReference type="EC" id="3.2.2.4"/>
    </reaction>
</comment>
<dbReference type="eggNOG" id="COG1611">
    <property type="taxonomic scope" value="Bacteria"/>
</dbReference>
<keyword evidence="2" id="KW-0203">Cytokinin biosynthesis</keyword>
<dbReference type="EC" id="3.2.2.n1" evidence="2"/>
<evidence type="ECO:0000256" key="1">
    <source>
        <dbReference type="ARBA" id="ARBA00000274"/>
    </source>
</evidence>
<evidence type="ECO:0000256" key="2">
    <source>
        <dbReference type="RuleBase" id="RU363015"/>
    </source>
</evidence>
<accession>Q1YRH4</accession>
<dbReference type="InterPro" id="IPR052341">
    <property type="entry name" value="LOG_family_nucleotidases"/>
</dbReference>
<dbReference type="AlphaFoldDB" id="Q1YRH4"/>
<sequence length="217" mass="23942">MLEAKVQEAWRVLRIQSELVDGTDKLLKLGAAVTVFGGARLDASNRYYREAQLLGKLLGEESIPVITGGGPGIMEGANRGCYATPTPSIGLNIDLPFEQTPNPYQDIALDFRYFVVRKYLFVKHAVGFVIFPGGFGTLDELFEALTLVQTLKVKPFPIILVGRPFWQGLVEWMQDRMVAEGCLSAAELNLFELVGDANEAAQVILKHIRVGEFAPNE</sequence>
<proteinExistence type="inferred from homology"/>
<dbReference type="PANTHER" id="PTHR43393">
    <property type="entry name" value="CYTOKININ RIBOSIDE 5'-MONOPHOSPHATE PHOSPHORIBOHYDROLASE"/>
    <property type="match status" value="1"/>
</dbReference>
<dbReference type="SUPFAM" id="SSF102405">
    <property type="entry name" value="MCP/YpsA-like"/>
    <property type="match status" value="1"/>
</dbReference>
<dbReference type="NCBIfam" id="TIGR00730">
    <property type="entry name" value="Rossman fold protein, TIGR00730 family"/>
    <property type="match status" value="1"/>
</dbReference>
<dbReference type="GO" id="GO:0008714">
    <property type="term" value="F:AMP nucleosidase activity"/>
    <property type="evidence" value="ECO:0007669"/>
    <property type="project" value="UniProtKB-EC"/>
</dbReference>
<comment type="similarity">
    <text evidence="2">Belongs to the LOG family.</text>
</comment>
<protein>
    <recommendedName>
        <fullName evidence="2">Cytokinin riboside 5'-monophosphate phosphoribohydrolase</fullName>
        <ecNumber evidence="2">3.2.2.n1</ecNumber>
    </recommendedName>
</protein>
<dbReference type="STRING" id="314287.GB2207_03319"/>
<dbReference type="Pfam" id="PF03641">
    <property type="entry name" value="Lysine_decarbox"/>
    <property type="match status" value="1"/>
</dbReference>
<gene>
    <name evidence="3" type="ORF">GB2207_03319</name>
</gene>
<dbReference type="EMBL" id="AAPI01000005">
    <property type="protein sequence ID" value="EAS46634.1"/>
    <property type="molecule type" value="Genomic_DNA"/>
</dbReference>
<organism evidence="3 4">
    <name type="scientific">gamma proteobacterium HTCC2207</name>
    <dbReference type="NCBI Taxonomy" id="314287"/>
    <lineage>
        <taxon>Bacteria</taxon>
        <taxon>Pseudomonadati</taxon>
        <taxon>Pseudomonadota</taxon>
        <taxon>Gammaproteobacteria</taxon>
        <taxon>Cellvibrionales</taxon>
        <taxon>Porticoccaceae</taxon>
        <taxon>SAR92 clade</taxon>
    </lineage>
</organism>
<name>Q1YRH4_9GAMM</name>
<dbReference type="OrthoDB" id="9801098at2"/>
<dbReference type="Gene3D" id="3.40.50.450">
    <property type="match status" value="1"/>
</dbReference>
<comment type="caution">
    <text evidence="3">The sequence shown here is derived from an EMBL/GenBank/DDBJ whole genome shotgun (WGS) entry which is preliminary data.</text>
</comment>
<dbReference type="GO" id="GO:0009691">
    <property type="term" value="P:cytokinin biosynthetic process"/>
    <property type="evidence" value="ECO:0007669"/>
    <property type="project" value="UniProtKB-UniRule"/>
</dbReference>
<dbReference type="InterPro" id="IPR031100">
    <property type="entry name" value="LOG_fam"/>
</dbReference>
<evidence type="ECO:0000313" key="3">
    <source>
        <dbReference type="EMBL" id="EAS46634.1"/>
    </source>
</evidence>
<dbReference type="InterPro" id="IPR005269">
    <property type="entry name" value="LOG"/>
</dbReference>